<accession>A0A8H6ILU9</accession>
<gene>
    <name evidence="1" type="ORF">CSOJ01_15679</name>
</gene>
<reference evidence="1 2" key="1">
    <citation type="journal article" date="2020" name="Phytopathology">
        <title>Genome Sequence Resources of Colletotrichum truncatum, C. plurivorum, C. musicola, and C. sojae: Four Species Pathogenic to Soybean (Glycine max).</title>
        <authorList>
            <person name="Rogerio F."/>
            <person name="Boufleur T.R."/>
            <person name="Ciampi-Guillardi M."/>
            <person name="Sukno S.A."/>
            <person name="Thon M.R."/>
            <person name="Massola Junior N.S."/>
            <person name="Baroncelli R."/>
        </authorList>
    </citation>
    <scope>NUCLEOTIDE SEQUENCE [LARGE SCALE GENOMIC DNA]</scope>
    <source>
        <strain evidence="1 2">LFN0009</strain>
    </source>
</reference>
<dbReference type="AlphaFoldDB" id="A0A8H6ILU9"/>
<keyword evidence="2" id="KW-1185">Reference proteome</keyword>
<dbReference type="EMBL" id="WIGN01000718">
    <property type="protein sequence ID" value="KAF6784891.1"/>
    <property type="molecule type" value="Genomic_DNA"/>
</dbReference>
<sequence length="229" mass="25652">MAISKGSVLLENCYRPPDGTYTRAGDDVSQYWRNWGLAIYRTAYGPATDAQWRTLVDKINAQAVDEIEGYAEGEEDVATKLKSLFVLDARSDPALLADKTMDELREMHKRGREDLPEPIRNASNQRAFLLADAEVLEGVDRDPYFWVKCVEVDYVERPPGRGRAAFAAAPWFGWMRMTTHSVVDLCADMPFRELASIGSPSRVLPDGQVHVYNGELNGMPLTDEMCSGK</sequence>
<organism evidence="1 2">
    <name type="scientific">Colletotrichum sojae</name>
    <dbReference type="NCBI Taxonomy" id="2175907"/>
    <lineage>
        <taxon>Eukaryota</taxon>
        <taxon>Fungi</taxon>
        <taxon>Dikarya</taxon>
        <taxon>Ascomycota</taxon>
        <taxon>Pezizomycotina</taxon>
        <taxon>Sordariomycetes</taxon>
        <taxon>Hypocreomycetidae</taxon>
        <taxon>Glomerellales</taxon>
        <taxon>Glomerellaceae</taxon>
        <taxon>Colletotrichum</taxon>
        <taxon>Colletotrichum orchidearum species complex</taxon>
    </lineage>
</organism>
<proteinExistence type="predicted"/>
<dbReference type="Proteomes" id="UP000652219">
    <property type="component" value="Unassembled WGS sequence"/>
</dbReference>
<protein>
    <submittedName>
        <fullName evidence="1">Uncharacterized protein</fullName>
    </submittedName>
</protein>
<evidence type="ECO:0000313" key="1">
    <source>
        <dbReference type="EMBL" id="KAF6784891.1"/>
    </source>
</evidence>
<comment type="caution">
    <text evidence="1">The sequence shown here is derived from an EMBL/GenBank/DDBJ whole genome shotgun (WGS) entry which is preliminary data.</text>
</comment>
<evidence type="ECO:0000313" key="2">
    <source>
        <dbReference type="Proteomes" id="UP000652219"/>
    </source>
</evidence>
<name>A0A8H6ILU9_9PEZI</name>